<accession>A0ABR4AMC2</accession>
<name>A0ABR4AMC2_9LECA</name>
<feature type="compositionally biased region" description="Acidic residues" evidence="1">
    <location>
        <begin position="250"/>
        <end position="266"/>
    </location>
</feature>
<keyword evidence="3" id="KW-1185">Reference proteome</keyword>
<sequence length="297" mass="33363">MAPITITPASLTDLPTLIPFLAHSSTTNLFTRSLLTPSSLLNRAAYVILATWLYTAALNDPKARILIAQDYASQNDDDQKREDQSNEDHEKETKIVGCVWLQYFDSGETWKGRYKLRFRKGTKNAPPDCVDTDSYARALKRLQEHREASMQGRAHTYIRALSLAPSSGLKHEEIFLTLLTHLEEISTSPVIFQHSPFLPAAVFSEIVHRWRMAPTLLGAHGEKRFSVGRGWQGWIFEGRGRAGEERGGDEVEGNEDTVMEGGDGGEEMGMVREGIGRRVEGKKSKAKLRLIMRERGH</sequence>
<evidence type="ECO:0000313" key="3">
    <source>
        <dbReference type="Proteomes" id="UP001590950"/>
    </source>
</evidence>
<feature type="region of interest" description="Disordered" evidence="1">
    <location>
        <begin position="241"/>
        <end position="273"/>
    </location>
</feature>
<protein>
    <submittedName>
        <fullName evidence="2">Uncharacterized protein</fullName>
    </submittedName>
</protein>
<dbReference type="Proteomes" id="UP001590950">
    <property type="component" value="Unassembled WGS sequence"/>
</dbReference>
<proteinExistence type="predicted"/>
<evidence type="ECO:0000256" key="1">
    <source>
        <dbReference type="SAM" id="MobiDB-lite"/>
    </source>
</evidence>
<reference evidence="2 3" key="1">
    <citation type="submission" date="2024-09" db="EMBL/GenBank/DDBJ databases">
        <title>Rethinking Asexuality: The Enigmatic Case of Functional Sexual Genes in Lepraria (Stereocaulaceae).</title>
        <authorList>
            <person name="Doellman M."/>
            <person name="Sun Y."/>
            <person name="Barcenas-Pena A."/>
            <person name="Lumbsch H.T."/>
            <person name="Grewe F."/>
        </authorList>
    </citation>
    <scope>NUCLEOTIDE SEQUENCE [LARGE SCALE GENOMIC DNA]</scope>
    <source>
        <strain evidence="2 3">Mercado 3170</strain>
    </source>
</reference>
<dbReference type="EMBL" id="JBEFKJ010000003">
    <property type="protein sequence ID" value="KAL2046889.1"/>
    <property type="molecule type" value="Genomic_DNA"/>
</dbReference>
<organism evidence="2 3">
    <name type="scientific">Stereocaulon virgatum</name>
    <dbReference type="NCBI Taxonomy" id="373712"/>
    <lineage>
        <taxon>Eukaryota</taxon>
        <taxon>Fungi</taxon>
        <taxon>Dikarya</taxon>
        <taxon>Ascomycota</taxon>
        <taxon>Pezizomycotina</taxon>
        <taxon>Lecanoromycetes</taxon>
        <taxon>OSLEUM clade</taxon>
        <taxon>Lecanoromycetidae</taxon>
        <taxon>Lecanorales</taxon>
        <taxon>Lecanorineae</taxon>
        <taxon>Stereocaulaceae</taxon>
        <taxon>Stereocaulon</taxon>
    </lineage>
</organism>
<comment type="caution">
    <text evidence="2">The sequence shown here is derived from an EMBL/GenBank/DDBJ whole genome shotgun (WGS) entry which is preliminary data.</text>
</comment>
<gene>
    <name evidence="2" type="ORF">N7G274_000907</name>
</gene>
<evidence type="ECO:0000313" key="2">
    <source>
        <dbReference type="EMBL" id="KAL2046889.1"/>
    </source>
</evidence>